<dbReference type="SUPFAM" id="SSF52172">
    <property type="entry name" value="CheY-like"/>
    <property type="match status" value="1"/>
</dbReference>
<dbReference type="Pfam" id="PF00196">
    <property type="entry name" value="GerE"/>
    <property type="match status" value="1"/>
</dbReference>
<keyword evidence="2" id="KW-0805">Transcription regulation</keyword>
<feature type="domain" description="HTH luxR-type" evidence="6">
    <location>
        <begin position="156"/>
        <end position="221"/>
    </location>
</feature>
<dbReference type="CDD" id="cd17535">
    <property type="entry name" value="REC_NarL-like"/>
    <property type="match status" value="1"/>
</dbReference>
<evidence type="ECO:0000256" key="1">
    <source>
        <dbReference type="ARBA" id="ARBA00022553"/>
    </source>
</evidence>
<organism evidence="8 9">
    <name type="scientific">Streptomyces pathocidini</name>
    <dbReference type="NCBI Taxonomy" id="1650571"/>
    <lineage>
        <taxon>Bacteria</taxon>
        <taxon>Bacillati</taxon>
        <taxon>Actinomycetota</taxon>
        <taxon>Actinomycetes</taxon>
        <taxon>Kitasatosporales</taxon>
        <taxon>Streptomycetaceae</taxon>
        <taxon>Streptomyces</taxon>
    </lineage>
</organism>
<keyword evidence="9" id="KW-1185">Reference proteome</keyword>
<evidence type="ECO:0000313" key="8">
    <source>
        <dbReference type="EMBL" id="MFI1963494.1"/>
    </source>
</evidence>
<dbReference type="RefSeq" id="WP_055472573.1">
    <property type="nucleotide sequence ID" value="NZ_JBEZHZ010000003.1"/>
</dbReference>
<dbReference type="PROSITE" id="PS50110">
    <property type="entry name" value="RESPONSE_REGULATORY"/>
    <property type="match status" value="1"/>
</dbReference>
<evidence type="ECO:0000256" key="5">
    <source>
        <dbReference type="PROSITE-ProRule" id="PRU00169"/>
    </source>
</evidence>
<reference evidence="8 9" key="1">
    <citation type="submission" date="2024-10" db="EMBL/GenBank/DDBJ databases">
        <title>The Natural Products Discovery Center: Release of the First 8490 Sequenced Strains for Exploring Actinobacteria Biosynthetic Diversity.</title>
        <authorList>
            <person name="Kalkreuter E."/>
            <person name="Kautsar S.A."/>
            <person name="Yang D."/>
            <person name="Bader C.D."/>
            <person name="Teijaro C.N."/>
            <person name="Fluegel L."/>
            <person name="Davis C.M."/>
            <person name="Simpson J.R."/>
            <person name="Lauterbach L."/>
            <person name="Steele A.D."/>
            <person name="Gui C."/>
            <person name="Meng S."/>
            <person name="Li G."/>
            <person name="Viehrig K."/>
            <person name="Ye F."/>
            <person name="Su P."/>
            <person name="Kiefer A.F."/>
            <person name="Nichols A."/>
            <person name="Cepeda A.J."/>
            <person name="Yan W."/>
            <person name="Fan B."/>
            <person name="Jiang Y."/>
            <person name="Adhikari A."/>
            <person name="Zheng C.-J."/>
            <person name="Schuster L."/>
            <person name="Cowan T.M."/>
            <person name="Smanski M.J."/>
            <person name="Chevrette M.G."/>
            <person name="De Carvalho L.P.S."/>
            <person name="Shen B."/>
        </authorList>
    </citation>
    <scope>NUCLEOTIDE SEQUENCE [LARGE SCALE GENOMIC DNA]</scope>
    <source>
        <strain evidence="8 9">NPDC020327</strain>
    </source>
</reference>
<accession>A0ABW7UQ98</accession>
<dbReference type="InterPro" id="IPR000792">
    <property type="entry name" value="Tscrpt_reg_LuxR_C"/>
</dbReference>
<evidence type="ECO:0000256" key="2">
    <source>
        <dbReference type="ARBA" id="ARBA00023015"/>
    </source>
</evidence>
<dbReference type="Gene3D" id="3.40.50.2300">
    <property type="match status" value="1"/>
</dbReference>
<sequence>MTSSVLASVTNVLVVDDSEIVRRGLTDVIDSSGDLYVIAEAWNGHSAVDAARRCSPDVVLMDVRMPGMDGLTATRELRALGIPPHVIVLTMFGEDDYVDEAVRAGASGFLLKDTPPEELLRAIRQVAAGNAMLDPAVTSRILHTLADQGPRVTNAEEAALAGLTTREVDVLRLVARGLSNADIGAQLHSTEGTVKGQVSRLLTKLGVDNRVQAARLAYRSGLER</sequence>
<evidence type="ECO:0000313" key="9">
    <source>
        <dbReference type="Proteomes" id="UP001611548"/>
    </source>
</evidence>
<keyword evidence="3" id="KW-0238">DNA-binding</keyword>
<comment type="caution">
    <text evidence="8">The sequence shown here is derived from an EMBL/GenBank/DDBJ whole genome shotgun (WGS) entry which is preliminary data.</text>
</comment>
<name>A0ABW7UQ98_9ACTN</name>
<dbReference type="EMBL" id="JBIRWE010000001">
    <property type="protein sequence ID" value="MFI1963494.1"/>
    <property type="molecule type" value="Genomic_DNA"/>
</dbReference>
<dbReference type="PROSITE" id="PS50043">
    <property type="entry name" value="HTH_LUXR_2"/>
    <property type="match status" value="1"/>
</dbReference>
<dbReference type="Proteomes" id="UP001611548">
    <property type="component" value="Unassembled WGS sequence"/>
</dbReference>
<proteinExistence type="predicted"/>
<dbReference type="PRINTS" id="PR00038">
    <property type="entry name" value="HTHLUXR"/>
</dbReference>
<dbReference type="SUPFAM" id="SSF46894">
    <property type="entry name" value="C-terminal effector domain of the bipartite response regulators"/>
    <property type="match status" value="1"/>
</dbReference>
<dbReference type="InterPro" id="IPR058245">
    <property type="entry name" value="NreC/VraR/RcsB-like_REC"/>
</dbReference>
<feature type="modified residue" description="4-aspartylphosphate" evidence="5">
    <location>
        <position position="62"/>
    </location>
</feature>
<keyword evidence="4" id="KW-0804">Transcription</keyword>
<evidence type="ECO:0000256" key="3">
    <source>
        <dbReference type="ARBA" id="ARBA00023125"/>
    </source>
</evidence>
<gene>
    <name evidence="8" type="ORF">ACH429_05035</name>
</gene>
<dbReference type="InterPro" id="IPR039420">
    <property type="entry name" value="WalR-like"/>
</dbReference>
<keyword evidence="1 5" id="KW-0597">Phosphoprotein</keyword>
<dbReference type="Pfam" id="PF00072">
    <property type="entry name" value="Response_reg"/>
    <property type="match status" value="1"/>
</dbReference>
<dbReference type="InterPro" id="IPR011006">
    <property type="entry name" value="CheY-like_superfamily"/>
</dbReference>
<evidence type="ECO:0000259" key="7">
    <source>
        <dbReference type="PROSITE" id="PS50110"/>
    </source>
</evidence>
<evidence type="ECO:0000259" key="6">
    <source>
        <dbReference type="PROSITE" id="PS50043"/>
    </source>
</evidence>
<dbReference type="CDD" id="cd06170">
    <property type="entry name" value="LuxR_C_like"/>
    <property type="match status" value="1"/>
</dbReference>
<dbReference type="PANTHER" id="PTHR43214">
    <property type="entry name" value="TWO-COMPONENT RESPONSE REGULATOR"/>
    <property type="match status" value="1"/>
</dbReference>
<feature type="domain" description="Response regulatory" evidence="7">
    <location>
        <begin position="11"/>
        <end position="127"/>
    </location>
</feature>
<dbReference type="PANTHER" id="PTHR43214:SF24">
    <property type="entry name" value="TRANSCRIPTIONAL REGULATORY PROTEIN NARL-RELATED"/>
    <property type="match status" value="1"/>
</dbReference>
<protein>
    <submittedName>
        <fullName evidence="8">Response regulator</fullName>
    </submittedName>
</protein>
<evidence type="ECO:0000256" key="4">
    <source>
        <dbReference type="ARBA" id="ARBA00023163"/>
    </source>
</evidence>
<dbReference type="InterPro" id="IPR016032">
    <property type="entry name" value="Sig_transdc_resp-reg_C-effctor"/>
</dbReference>
<dbReference type="InterPro" id="IPR001789">
    <property type="entry name" value="Sig_transdc_resp-reg_receiver"/>
</dbReference>
<dbReference type="SMART" id="SM00448">
    <property type="entry name" value="REC"/>
    <property type="match status" value="1"/>
</dbReference>
<dbReference type="SMART" id="SM00421">
    <property type="entry name" value="HTH_LUXR"/>
    <property type="match status" value="1"/>
</dbReference>